<evidence type="ECO:0000256" key="2">
    <source>
        <dbReference type="ARBA" id="ARBA00022692"/>
    </source>
</evidence>
<organism evidence="7 8">
    <name type="scientific">Dyadobacter luteus</name>
    <dbReference type="NCBI Taxonomy" id="2259619"/>
    <lineage>
        <taxon>Bacteria</taxon>
        <taxon>Pseudomonadati</taxon>
        <taxon>Bacteroidota</taxon>
        <taxon>Cytophagia</taxon>
        <taxon>Cytophagales</taxon>
        <taxon>Spirosomataceae</taxon>
        <taxon>Dyadobacter</taxon>
    </lineage>
</organism>
<dbReference type="GO" id="GO:0016020">
    <property type="term" value="C:membrane"/>
    <property type="evidence" value="ECO:0007669"/>
    <property type="project" value="UniProtKB-SubCell"/>
</dbReference>
<evidence type="ECO:0000313" key="8">
    <source>
        <dbReference type="Proteomes" id="UP000256373"/>
    </source>
</evidence>
<evidence type="ECO:0000256" key="3">
    <source>
        <dbReference type="ARBA" id="ARBA00022989"/>
    </source>
</evidence>
<keyword evidence="2 5" id="KW-0812">Transmembrane</keyword>
<evidence type="ECO:0000259" key="6">
    <source>
        <dbReference type="Pfam" id="PF07291"/>
    </source>
</evidence>
<evidence type="ECO:0000256" key="5">
    <source>
        <dbReference type="SAM" id="Phobius"/>
    </source>
</evidence>
<evidence type="ECO:0000256" key="1">
    <source>
        <dbReference type="ARBA" id="ARBA00004141"/>
    </source>
</evidence>
<dbReference type="Pfam" id="PF07291">
    <property type="entry name" value="MauE"/>
    <property type="match status" value="1"/>
</dbReference>
<dbReference type="RefSeq" id="WP_115829573.1">
    <property type="nucleotide sequence ID" value="NZ_QNUL01000002.1"/>
</dbReference>
<sequence>MKRSHTVLQLTVCLLVILFFYTALSKLMDIGQFEKQLRNQVLPGWAVVPLLWLIPISELIVTELLIFKKTRLAGLYGALIMMVVFTAYIGLVYLNVFNRVPCGCGGVIKNMGFGAHLVFNFFFLILSVVGIYMFHADKKGGAVTASGR</sequence>
<keyword evidence="4 5" id="KW-0472">Membrane</keyword>
<dbReference type="UniPathway" id="UPA00895"/>
<name>A0A3D8YGL4_9BACT</name>
<dbReference type="InterPro" id="IPR009908">
    <property type="entry name" value="Methylamine_util_MauE"/>
</dbReference>
<comment type="subcellular location">
    <subcellularLocation>
        <location evidence="1">Membrane</location>
        <topology evidence="1">Multi-pass membrane protein</topology>
    </subcellularLocation>
</comment>
<proteinExistence type="predicted"/>
<feature type="domain" description="Methylamine utilisation protein MauE" evidence="6">
    <location>
        <begin position="6"/>
        <end position="132"/>
    </location>
</feature>
<keyword evidence="8" id="KW-1185">Reference proteome</keyword>
<gene>
    <name evidence="7" type="ORF">DSL64_03735</name>
</gene>
<keyword evidence="3 5" id="KW-1133">Transmembrane helix</keyword>
<protein>
    <recommendedName>
        <fullName evidence="6">Methylamine utilisation protein MauE domain-containing protein</fullName>
    </recommendedName>
</protein>
<feature type="transmembrane region" description="Helical" evidence="5">
    <location>
        <begin position="113"/>
        <end position="134"/>
    </location>
</feature>
<accession>A0A3D8YGL4</accession>
<reference evidence="7 8" key="1">
    <citation type="submission" date="2018-07" db="EMBL/GenBank/DDBJ databases">
        <title>Dyadobacter roseus sp. nov., isolated from rose rhizosphere soil.</title>
        <authorList>
            <person name="Chen L."/>
        </authorList>
    </citation>
    <scope>NUCLEOTIDE SEQUENCE [LARGE SCALE GENOMIC DNA]</scope>
    <source>
        <strain evidence="7 8">RS19</strain>
    </source>
</reference>
<comment type="caution">
    <text evidence="7">The sequence shown here is derived from an EMBL/GenBank/DDBJ whole genome shotgun (WGS) entry which is preliminary data.</text>
</comment>
<dbReference type="Proteomes" id="UP000256373">
    <property type="component" value="Unassembled WGS sequence"/>
</dbReference>
<dbReference type="OrthoDB" id="673785at2"/>
<dbReference type="GO" id="GO:0030416">
    <property type="term" value="P:methylamine metabolic process"/>
    <property type="evidence" value="ECO:0007669"/>
    <property type="project" value="InterPro"/>
</dbReference>
<feature type="transmembrane region" description="Helical" evidence="5">
    <location>
        <begin position="73"/>
        <end position="93"/>
    </location>
</feature>
<evidence type="ECO:0000256" key="4">
    <source>
        <dbReference type="ARBA" id="ARBA00023136"/>
    </source>
</evidence>
<feature type="transmembrane region" description="Helical" evidence="5">
    <location>
        <begin position="41"/>
        <end position="61"/>
    </location>
</feature>
<evidence type="ECO:0000313" key="7">
    <source>
        <dbReference type="EMBL" id="REA63822.1"/>
    </source>
</evidence>
<dbReference type="EMBL" id="QNUL01000002">
    <property type="protein sequence ID" value="REA63822.1"/>
    <property type="molecule type" value="Genomic_DNA"/>
</dbReference>
<dbReference type="AlphaFoldDB" id="A0A3D8YGL4"/>